<feature type="transmembrane region" description="Helical" evidence="1">
    <location>
        <begin position="328"/>
        <end position="351"/>
    </location>
</feature>
<feature type="transmembrane region" description="Helical" evidence="1">
    <location>
        <begin position="230"/>
        <end position="248"/>
    </location>
</feature>
<dbReference type="RefSeq" id="WP_152717201.1">
    <property type="nucleotide sequence ID" value="NZ_VOSJ01000382.1"/>
</dbReference>
<evidence type="ECO:0000313" key="3">
    <source>
        <dbReference type="Proteomes" id="UP000403266"/>
    </source>
</evidence>
<feature type="transmembrane region" description="Helical" evidence="1">
    <location>
        <begin position="298"/>
        <end position="316"/>
    </location>
</feature>
<protein>
    <recommendedName>
        <fullName evidence="4">Glycosyltransferase RgtA/B/C/D-like domain-containing protein</fullName>
    </recommendedName>
</protein>
<organism evidence="2 3">
    <name type="scientific">Microvirga tunisiensis</name>
    <dbReference type="NCBI Taxonomy" id="2108360"/>
    <lineage>
        <taxon>Bacteria</taxon>
        <taxon>Pseudomonadati</taxon>
        <taxon>Pseudomonadota</taxon>
        <taxon>Alphaproteobacteria</taxon>
        <taxon>Hyphomicrobiales</taxon>
        <taxon>Methylobacteriaceae</taxon>
        <taxon>Microvirga</taxon>
    </lineage>
</organism>
<feature type="transmembrane region" description="Helical" evidence="1">
    <location>
        <begin position="118"/>
        <end position="137"/>
    </location>
</feature>
<evidence type="ECO:0000256" key="1">
    <source>
        <dbReference type="SAM" id="Phobius"/>
    </source>
</evidence>
<comment type="caution">
    <text evidence="2">The sequence shown here is derived from an EMBL/GenBank/DDBJ whole genome shotgun (WGS) entry which is preliminary data.</text>
</comment>
<keyword evidence="1" id="KW-0812">Transmembrane</keyword>
<proteinExistence type="predicted"/>
<gene>
    <name evidence="2" type="ORF">FS320_36330</name>
</gene>
<evidence type="ECO:0000313" key="2">
    <source>
        <dbReference type="EMBL" id="MPR30355.1"/>
    </source>
</evidence>
<accession>A0A5N7MTN8</accession>
<name>A0A5N7MTN8_9HYPH</name>
<feature type="transmembrane region" description="Helical" evidence="1">
    <location>
        <begin position="183"/>
        <end position="210"/>
    </location>
</feature>
<keyword evidence="3" id="KW-1185">Reference proteome</keyword>
<keyword evidence="1" id="KW-1133">Transmembrane helix</keyword>
<feature type="transmembrane region" description="Helical" evidence="1">
    <location>
        <begin position="91"/>
        <end position="111"/>
    </location>
</feature>
<dbReference type="EMBL" id="VOSK01000352">
    <property type="protein sequence ID" value="MPR30355.1"/>
    <property type="molecule type" value="Genomic_DNA"/>
</dbReference>
<evidence type="ECO:0008006" key="4">
    <source>
        <dbReference type="Google" id="ProtNLM"/>
    </source>
</evidence>
<feature type="transmembrane region" description="Helical" evidence="1">
    <location>
        <begin position="143"/>
        <end position="162"/>
    </location>
</feature>
<feature type="transmembrane region" description="Helical" evidence="1">
    <location>
        <begin position="358"/>
        <end position="376"/>
    </location>
</feature>
<feature type="transmembrane region" description="Helical" evidence="1">
    <location>
        <begin position="20"/>
        <end position="39"/>
    </location>
</feature>
<feature type="transmembrane region" description="Helical" evidence="1">
    <location>
        <begin position="382"/>
        <end position="401"/>
    </location>
</feature>
<reference evidence="2 3" key="1">
    <citation type="journal article" date="2019" name="Syst. Appl. Microbiol.">
        <title>Microvirga tunisiensis sp. nov., a root nodule symbiotic bacterium isolated from Lupinus micranthus and L. luteus grown in Northern Tunisia.</title>
        <authorList>
            <person name="Msaddak A."/>
            <person name="Rejili M."/>
            <person name="Duran D."/>
            <person name="Mars M."/>
            <person name="Palacios J.M."/>
            <person name="Ruiz-Argueso T."/>
            <person name="Rey L."/>
            <person name="Imperial J."/>
        </authorList>
    </citation>
    <scope>NUCLEOTIDE SEQUENCE [LARGE SCALE GENOMIC DNA]</scope>
    <source>
        <strain evidence="2 3">Lmie10</strain>
    </source>
</reference>
<dbReference type="AlphaFoldDB" id="A0A5N7MTN8"/>
<sequence length="583" mass="64176">MVPSSTFARLNAKRVLGPSIGELSALFGILAGATLLRLIGLDDLPLWSDEALTIVQSQWSVSEMVRYPTDPTPFLYYWLHSLLFNPDDSAAVMRSLSVAAGVVSVALMYVLARLCFDAKFALFAAALLAVWTSHVGFSQEARQYSLLFALTLLTSVGLVTYGNALADPTRTDVAKTGRRRLGLLLFCIGNVFSWYSHATAAIWIASTSILLLVTARSNLTKETHLKEVTVTYVAMAVCSIPGLVWIYAGHRYGHEHVEWLQQPGPVQVISRVGEIYFPNGFWNFPWTSDPAKRLEIKSIVLVACSICLIVGGVKALPSLMAKPPEHRLAYLLIFSYLAVPILLWAIGLVTLPVLLARTVLYSLPGFILLVGLLVSFNGRWAVWVSGSILFAFLISTILEIAGREKDDYRGAAAFLAAHVRSGDVILVCPAYDYPGLRHASRTIIPAPVLTVRTNQHFLELEPALGSNPQWAESFRRLVQIPELESRLGEQLYQEAAAYPERSTSALLRIAPGASVWRFDGRCEDFWSQDDARTLTDRALDKYTIDPALGWKQVSRVDGKIRLQISHYAAPKGGTLSVSTQSAP</sequence>
<keyword evidence="1" id="KW-0472">Membrane</keyword>
<dbReference type="Proteomes" id="UP000403266">
    <property type="component" value="Unassembled WGS sequence"/>
</dbReference>